<name>A0ABQ4LQW8_9BACL</name>
<evidence type="ECO:0000313" key="1">
    <source>
        <dbReference type="EMBL" id="GIO65418.1"/>
    </source>
</evidence>
<sequence>MGEQFHAKAKPRIVLVVCFLLLLPFLFTSSAMEEQKATWLWDASLIEHPEPILDFCREQGVGVIFLQIQKNVKDERYGRFIAAAREADISVHALDGRPEWAYEKQGGEAEKFIDWVLDYNRHAPAEERFAGIQFDVEPYQLKRWERDQAGVVEEWSRNMQEWTDKAREGGLYMSAAVPFWLGKIETEDGRGLSRWMLERFDALAVMSYRDSGTQMVDLSRGMLNEADRLGKSVWIGMELGETKEGDHVSFFRKPVTVMEEEMKNAYRLSEVHTSFAGLAIHHYEAWIEKIAAANPKREPGSSMGN</sequence>
<protein>
    <recommendedName>
        <fullName evidence="3">DUF4434 domain-containing protein</fullName>
    </recommendedName>
</protein>
<organism evidence="1 2">
    <name type="scientific">Paenibacillus cookii</name>
    <dbReference type="NCBI Taxonomy" id="157839"/>
    <lineage>
        <taxon>Bacteria</taxon>
        <taxon>Bacillati</taxon>
        <taxon>Bacillota</taxon>
        <taxon>Bacilli</taxon>
        <taxon>Bacillales</taxon>
        <taxon>Paenibacillaceae</taxon>
        <taxon>Paenibacillus</taxon>
    </lineage>
</organism>
<reference evidence="1 2" key="1">
    <citation type="submission" date="2021-03" db="EMBL/GenBank/DDBJ databases">
        <title>Antimicrobial resistance genes in bacteria isolated from Japanese honey, and their potential for conferring macrolide and lincosamide resistance in the American foulbrood pathogen Paenibacillus larvae.</title>
        <authorList>
            <person name="Okamoto M."/>
            <person name="Kumagai M."/>
            <person name="Kanamori H."/>
            <person name="Takamatsu D."/>
        </authorList>
    </citation>
    <scope>NUCLEOTIDE SEQUENCE [LARGE SCALE GENOMIC DNA]</scope>
    <source>
        <strain evidence="1 2">J21TS3</strain>
    </source>
</reference>
<evidence type="ECO:0008006" key="3">
    <source>
        <dbReference type="Google" id="ProtNLM"/>
    </source>
</evidence>
<dbReference type="EMBL" id="BORW01000001">
    <property type="protein sequence ID" value="GIO65418.1"/>
    <property type="molecule type" value="Genomic_DNA"/>
</dbReference>
<evidence type="ECO:0000313" key="2">
    <source>
        <dbReference type="Proteomes" id="UP000680638"/>
    </source>
</evidence>
<dbReference type="Proteomes" id="UP000680638">
    <property type="component" value="Unassembled WGS sequence"/>
</dbReference>
<accession>A0ABQ4LQW8</accession>
<keyword evidence="2" id="KW-1185">Reference proteome</keyword>
<proteinExistence type="predicted"/>
<dbReference type="RefSeq" id="WP_036707710.1">
    <property type="nucleotide sequence ID" value="NZ_BORW01000001.1"/>
</dbReference>
<gene>
    <name evidence="1" type="ORF">J21TS3_02390</name>
</gene>
<comment type="caution">
    <text evidence="1">The sequence shown here is derived from an EMBL/GenBank/DDBJ whole genome shotgun (WGS) entry which is preliminary data.</text>
</comment>